<evidence type="ECO:0000313" key="2">
    <source>
        <dbReference type="Proteomes" id="UP001153076"/>
    </source>
</evidence>
<dbReference type="Proteomes" id="UP001153076">
    <property type="component" value="Unassembled WGS sequence"/>
</dbReference>
<accession>A0A9Q1JIE7</accession>
<dbReference type="AlphaFoldDB" id="A0A9Q1JIE7"/>
<dbReference type="EMBL" id="JAKOGI010001767">
    <property type="protein sequence ID" value="KAJ8424129.1"/>
    <property type="molecule type" value="Genomic_DNA"/>
</dbReference>
<evidence type="ECO:0000313" key="1">
    <source>
        <dbReference type="EMBL" id="KAJ8424129.1"/>
    </source>
</evidence>
<gene>
    <name evidence="1" type="ORF">Cgig2_008326</name>
</gene>
<comment type="caution">
    <text evidence="1">The sequence shown here is derived from an EMBL/GenBank/DDBJ whole genome shotgun (WGS) entry which is preliminary data.</text>
</comment>
<evidence type="ECO:0008006" key="3">
    <source>
        <dbReference type="Google" id="ProtNLM"/>
    </source>
</evidence>
<dbReference type="InterPro" id="IPR036514">
    <property type="entry name" value="SGNH_hydro_sf"/>
</dbReference>
<keyword evidence="2" id="KW-1185">Reference proteome</keyword>
<protein>
    <recommendedName>
        <fullName evidence="3">GDSL esterase/lipase</fullName>
    </recommendedName>
</protein>
<dbReference type="Gene3D" id="3.40.50.1110">
    <property type="entry name" value="SGNH hydrolase"/>
    <property type="match status" value="1"/>
</dbReference>
<sequence>MQRAISLKQQVAYYKEYQSKLYTPDQFSDFLIRSLSNFVQVSVPSPKLGLIRPQSCGDRTRPVNQEVDQYNHAEAHSGLFVGTHANAIQYVFWDGSHPSAAATKLVADDLLTQGLPLIKSSLTISFSSDLKRGLGRVYGYGHDNTGALGCADRGTDRVRRGVRRLI</sequence>
<reference evidence="1" key="1">
    <citation type="submission" date="2022-04" db="EMBL/GenBank/DDBJ databases">
        <title>Carnegiea gigantea Genome sequencing and assembly v2.</title>
        <authorList>
            <person name="Copetti D."/>
            <person name="Sanderson M.J."/>
            <person name="Burquez A."/>
            <person name="Wojciechowski M.F."/>
        </authorList>
    </citation>
    <scope>NUCLEOTIDE SEQUENCE</scope>
    <source>
        <strain evidence="1">SGP5-SGP5p</strain>
        <tissue evidence="1">Aerial part</tissue>
    </source>
</reference>
<proteinExistence type="predicted"/>
<name>A0A9Q1JIE7_9CARY</name>
<organism evidence="1 2">
    <name type="scientific">Carnegiea gigantea</name>
    <dbReference type="NCBI Taxonomy" id="171969"/>
    <lineage>
        <taxon>Eukaryota</taxon>
        <taxon>Viridiplantae</taxon>
        <taxon>Streptophyta</taxon>
        <taxon>Embryophyta</taxon>
        <taxon>Tracheophyta</taxon>
        <taxon>Spermatophyta</taxon>
        <taxon>Magnoliopsida</taxon>
        <taxon>eudicotyledons</taxon>
        <taxon>Gunneridae</taxon>
        <taxon>Pentapetalae</taxon>
        <taxon>Caryophyllales</taxon>
        <taxon>Cactineae</taxon>
        <taxon>Cactaceae</taxon>
        <taxon>Cactoideae</taxon>
        <taxon>Echinocereeae</taxon>
        <taxon>Carnegiea</taxon>
    </lineage>
</organism>